<accession>A0A0M0J4S7</accession>
<name>A0A0M0J4S7_9EUKA</name>
<keyword evidence="2" id="KW-1185">Reference proteome</keyword>
<proteinExistence type="predicted"/>
<dbReference type="EMBL" id="JWZX01003346">
    <property type="protein sequence ID" value="KOO21644.1"/>
    <property type="molecule type" value="Genomic_DNA"/>
</dbReference>
<evidence type="ECO:0000313" key="2">
    <source>
        <dbReference type="Proteomes" id="UP000037460"/>
    </source>
</evidence>
<comment type="caution">
    <text evidence="1">The sequence shown here is derived from an EMBL/GenBank/DDBJ whole genome shotgun (WGS) entry which is preliminary data.</text>
</comment>
<dbReference type="Proteomes" id="UP000037460">
    <property type="component" value="Unassembled WGS sequence"/>
</dbReference>
<protein>
    <submittedName>
        <fullName evidence="1">Uncharacterized protein</fullName>
    </submittedName>
</protein>
<organism evidence="1 2">
    <name type="scientific">Chrysochromulina tobinii</name>
    <dbReference type="NCBI Taxonomy" id="1460289"/>
    <lineage>
        <taxon>Eukaryota</taxon>
        <taxon>Haptista</taxon>
        <taxon>Haptophyta</taxon>
        <taxon>Prymnesiophyceae</taxon>
        <taxon>Prymnesiales</taxon>
        <taxon>Chrysochromulinaceae</taxon>
        <taxon>Chrysochromulina</taxon>
    </lineage>
</organism>
<reference evidence="2" key="1">
    <citation type="journal article" date="2015" name="PLoS Genet.">
        <title>Genome Sequence and Transcriptome Analyses of Chrysochromulina tobin: Metabolic Tools for Enhanced Algal Fitness in the Prominent Order Prymnesiales (Haptophyceae).</title>
        <authorList>
            <person name="Hovde B.T."/>
            <person name="Deodato C.R."/>
            <person name="Hunsperger H.M."/>
            <person name="Ryken S.A."/>
            <person name="Yost W."/>
            <person name="Jha R.K."/>
            <person name="Patterson J."/>
            <person name="Monnat R.J. Jr."/>
            <person name="Barlow S.B."/>
            <person name="Starkenburg S.R."/>
            <person name="Cattolico R.A."/>
        </authorList>
    </citation>
    <scope>NUCLEOTIDE SEQUENCE</scope>
    <source>
        <strain evidence="2">CCMP291</strain>
    </source>
</reference>
<gene>
    <name evidence="1" type="ORF">Ctob_000968</name>
</gene>
<sequence>MARETLPPSSALDTALYEYHSGTLDDAQLSALDTALGVALAAQRVVPGGTLRALTDDAAWLPAAPQLAIVGDVKGYGEAAAGYDEYEEYEGDDAYEGPDYDYYNGEGGDGPDAHADAHDVAEPHGLAGAERAAALREACRRELGVATFERVYAYLRRRDEEGVEAEGEDDDERCDERMRSELLSILGESKLRLWPLVDQLVFLDECG</sequence>
<evidence type="ECO:0000313" key="1">
    <source>
        <dbReference type="EMBL" id="KOO21644.1"/>
    </source>
</evidence>
<dbReference type="AlphaFoldDB" id="A0A0M0J4S7"/>